<dbReference type="EMBL" id="SDAM02000071">
    <property type="protein sequence ID" value="KAH6832409.1"/>
    <property type="molecule type" value="Genomic_DNA"/>
</dbReference>
<comment type="caution">
    <text evidence="5">The sequence shown here is derived from an EMBL/GenBank/DDBJ whole genome shotgun (WGS) entry which is preliminary data.</text>
</comment>
<sequence>MDKNGFIAIIFVFLFVSTSCDASLVFHLRKLIASEGNNSSATSQVPPIASSVNGSNTNTSSLNAENSQLDKQKESQKVNQTNSNVTLPVDPKGSNKHDNETKPSGAPIPPAAAGEKNGSRVDGGNGKVNETLPKPDNNDSCDRSISFCKKQGMVTCIKASKDGGSEKMFLVTKNEGEITLKVNVKLPNSLKTNMANFEVLKHTSKRIDISSSVGKSSKLIVSSGSTVCELALAQSVSVDKIIQQLSYYSKQVTPTYAIYASFLVTLLLGGTWACCRFRKRNQQGGVPYQELEMGIPESASAAADGNGSEGWDHDWDDDWDEEIAVKSPSGHQVRSVSADGLTSRSPKKEGWDNDWED</sequence>
<proteinExistence type="predicted"/>
<evidence type="ECO:0000259" key="4">
    <source>
        <dbReference type="Pfam" id="PF24053"/>
    </source>
</evidence>
<feature type="chain" id="PRO_5042009578" description="DUF7356 domain-containing protein" evidence="3">
    <location>
        <begin position="23"/>
        <end position="357"/>
    </location>
</feature>
<evidence type="ECO:0000313" key="5">
    <source>
        <dbReference type="EMBL" id="KAH6832409.1"/>
    </source>
</evidence>
<dbReference type="PROSITE" id="PS51257">
    <property type="entry name" value="PROKAR_LIPOPROTEIN"/>
    <property type="match status" value="1"/>
</dbReference>
<feature type="transmembrane region" description="Helical" evidence="2">
    <location>
        <begin position="256"/>
        <end position="275"/>
    </location>
</feature>
<evidence type="ECO:0000313" key="6">
    <source>
        <dbReference type="Proteomes" id="UP001190926"/>
    </source>
</evidence>
<organism evidence="5 6">
    <name type="scientific">Perilla frutescens var. hirtella</name>
    <name type="common">Perilla citriodora</name>
    <name type="synonym">Perilla setoyensis</name>
    <dbReference type="NCBI Taxonomy" id="608512"/>
    <lineage>
        <taxon>Eukaryota</taxon>
        <taxon>Viridiplantae</taxon>
        <taxon>Streptophyta</taxon>
        <taxon>Embryophyta</taxon>
        <taxon>Tracheophyta</taxon>
        <taxon>Spermatophyta</taxon>
        <taxon>Magnoliopsida</taxon>
        <taxon>eudicotyledons</taxon>
        <taxon>Gunneridae</taxon>
        <taxon>Pentapetalae</taxon>
        <taxon>asterids</taxon>
        <taxon>lamiids</taxon>
        <taxon>Lamiales</taxon>
        <taxon>Lamiaceae</taxon>
        <taxon>Nepetoideae</taxon>
        <taxon>Elsholtzieae</taxon>
        <taxon>Perilla</taxon>
    </lineage>
</organism>
<feature type="region of interest" description="Disordered" evidence="1">
    <location>
        <begin position="299"/>
        <end position="357"/>
    </location>
</feature>
<dbReference type="PANTHER" id="PTHR34200">
    <property type="entry name" value="DENTIN SIALOPHOSPHOPROTEIN-LIKE ISOFORM X1"/>
    <property type="match status" value="1"/>
</dbReference>
<keyword evidence="2" id="KW-1133">Transmembrane helix</keyword>
<evidence type="ECO:0000256" key="1">
    <source>
        <dbReference type="SAM" id="MobiDB-lite"/>
    </source>
</evidence>
<name>A0AAD4JEL7_PERFH</name>
<keyword evidence="6" id="KW-1185">Reference proteome</keyword>
<dbReference type="PANTHER" id="PTHR34200:SF2">
    <property type="entry name" value="TRANSMEMBRANE PROTEIN"/>
    <property type="match status" value="1"/>
</dbReference>
<gene>
    <name evidence="5" type="ORF">C2S53_007269</name>
</gene>
<feature type="compositionally biased region" description="Polar residues" evidence="1">
    <location>
        <begin position="329"/>
        <end position="344"/>
    </location>
</feature>
<dbReference type="Proteomes" id="UP001190926">
    <property type="component" value="Unassembled WGS sequence"/>
</dbReference>
<dbReference type="AlphaFoldDB" id="A0AAD4JEL7"/>
<reference evidence="5 6" key="1">
    <citation type="journal article" date="2021" name="Nat. Commun.">
        <title>Incipient diploidization of the medicinal plant Perilla within 10,000 years.</title>
        <authorList>
            <person name="Zhang Y."/>
            <person name="Shen Q."/>
            <person name="Leng L."/>
            <person name="Zhang D."/>
            <person name="Chen S."/>
            <person name="Shi Y."/>
            <person name="Ning Z."/>
            <person name="Chen S."/>
        </authorList>
    </citation>
    <scope>NUCLEOTIDE SEQUENCE [LARGE SCALE GENOMIC DNA]</scope>
    <source>
        <strain evidence="6">cv. PC099</strain>
    </source>
</reference>
<evidence type="ECO:0000256" key="3">
    <source>
        <dbReference type="SAM" id="SignalP"/>
    </source>
</evidence>
<feature type="compositionally biased region" description="Low complexity" evidence="1">
    <location>
        <begin position="50"/>
        <end position="63"/>
    </location>
</feature>
<feature type="signal peptide" evidence="3">
    <location>
        <begin position="1"/>
        <end position="22"/>
    </location>
</feature>
<feature type="domain" description="DUF7356" evidence="4">
    <location>
        <begin position="136"/>
        <end position="235"/>
    </location>
</feature>
<keyword evidence="2" id="KW-0812">Transmembrane</keyword>
<protein>
    <recommendedName>
        <fullName evidence="4">DUF7356 domain-containing protein</fullName>
    </recommendedName>
</protein>
<dbReference type="InterPro" id="IPR055780">
    <property type="entry name" value="DUF7356"/>
</dbReference>
<feature type="compositionally biased region" description="Polar residues" evidence="1">
    <location>
        <begin position="77"/>
        <end position="86"/>
    </location>
</feature>
<evidence type="ECO:0000256" key="2">
    <source>
        <dbReference type="SAM" id="Phobius"/>
    </source>
</evidence>
<feature type="region of interest" description="Disordered" evidence="1">
    <location>
        <begin position="37"/>
        <end position="140"/>
    </location>
</feature>
<accession>A0AAD4JEL7</accession>
<keyword evidence="2" id="KW-0472">Membrane</keyword>
<keyword evidence="3" id="KW-0732">Signal</keyword>
<dbReference type="Pfam" id="PF24053">
    <property type="entry name" value="DUF7356"/>
    <property type="match status" value="1"/>
</dbReference>